<keyword evidence="5" id="KW-0378">Hydrolase</keyword>
<evidence type="ECO:0000256" key="3">
    <source>
        <dbReference type="ARBA" id="ARBA00022722"/>
    </source>
</evidence>
<dbReference type="SUPFAM" id="SSF56672">
    <property type="entry name" value="DNA/RNA polymerases"/>
    <property type="match status" value="1"/>
</dbReference>
<keyword evidence="2" id="KW-0548">Nucleotidyltransferase</keyword>
<organism evidence="8 9">
    <name type="scientific">Caerostris darwini</name>
    <dbReference type="NCBI Taxonomy" id="1538125"/>
    <lineage>
        <taxon>Eukaryota</taxon>
        <taxon>Metazoa</taxon>
        <taxon>Ecdysozoa</taxon>
        <taxon>Arthropoda</taxon>
        <taxon>Chelicerata</taxon>
        <taxon>Arachnida</taxon>
        <taxon>Araneae</taxon>
        <taxon>Araneomorphae</taxon>
        <taxon>Entelegynae</taxon>
        <taxon>Araneoidea</taxon>
        <taxon>Araneidae</taxon>
        <taxon>Caerostris</taxon>
    </lineage>
</organism>
<dbReference type="CDD" id="cd09274">
    <property type="entry name" value="RNase_HI_RT_Ty3"/>
    <property type="match status" value="1"/>
</dbReference>
<dbReference type="InterPro" id="IPR050951">
    <property type="entry name" value="Retrovirus_Pol_polyprotein"/>
</dbReference>
<proteinExistence type="predicted"/>
<gene>
    <name evidence="8" type="primary">pol_181</name>
    <name evidence="8" type="ORF">CDAR_210151</name>
</gene>
<evidence type="ECO:0000256" key="6">
    <source>
        <dbReference type="ARBA" id="ARBA00022918"/>
    </source>
</evidence>
<dbReference type="GO" id="GO:0003964">
    <property type="term" value="F:RNA-directed DNA polymerase activity"/>
    <property type="evidence" value="ECO:0007669"/>
    <property type="project" value="UniProtKB-KW"/>
</dbReference>
<dbReference type="GO" id="GO:0004519">
    <property type="term" value="F:endonuclease activity"/>
    <property type="evidence" value="ECO:0007669"/>
    <property type="project" value="UniProtKB-KW"/>
</dbReference>
<accession>A0AAV4SUY2</accession>
<evidence type="ECO:0000256" key="5">
    <source>
        <dbReference type="ARBA" id="ARBA00022801"/>
    </source>
</evidence>
<dbReference type="EMBL" id="BPLQ01008282">
    <property type="protein sequence ID" value="GIY36372.1"/>
    <property type="molecule type" value="Genomic_DNA"/>
</dbReference>
<evidence type="ECO:0000313" key="8">
    <source>
        <dbReference type="EMBL" id="GIY36372.1"/>
    </source>
</evidence>
<feature type="domain" description="Reverse transcriptase RNase H-like" evidence="7">
    <location>
        <begin position="2"/>
        <end position="69"/>
    </location>
</feature>
<protein>
    <submittedName>
        <fullName evidence="8">Retrovirus-related Pol polyprotein from transposon 17.6</fullName>
    </submittedName>
</protein>
<dbReference type="AlphaFoldDB" id="A0AAV4SUY2"/>
<evidence type="ECO:0000259" key="7">
    <source>
        <dbReference type="Pfam" id="PF17917"/>
    </source>
</evidence>
<evidence type="ECO:0000313" key="9">
    <source>
        <dbReference type="Proteomes" id="UP001054837"/>
    </source>
</evidence>
<keyword evidence="9" id="KW-1185">Reference proteome</keyword>
<dbReference type="PANTHER" id="PTHR37984">
    <property type="entry name" value="PROTEIN CBG26694"/>
    <property type="match status" value="1"/>
</dbReference>
<evidence type="ECO:0000256" key="1">
    <source>
        <dbReference type="ARBA" id="ARBA00022679"/>
    </source>
</evidence>
<name>A0AAV4SUY2_9ARAC</name>
<sequence>MEYTSRLLTPVECNYSSTEMEALEVVWAVKKFCTYFKATEVTVESNHQSLKWLLNLVSNRLARWALELKIFNLKLQYITGKAKDIADMLSLSLYVKKWFPT</sequence>
<dbReference type="Proteomes" id="UP001054837">
    <property type="component" value="Unassembled WGS sequence"/>
</dbReference>
<reference evidence="8 9" key="1">
    <citation type="submission" date="2021-06" db="EMBL/GenBank/DDBJ databases">
        <title>Caerostris darwini draft genome.</title>
        <authorList>
            <person name="Kono N."/>
            <person name="Arakawa K."/>
        </authorList>
    </citation>
    <scope>NUCLEOTIDE SEQUENCE [LARGE SCALE GENOMIC DNA]</scope>
</reference>
<dbReference type="InterPro" id="IPR043502">
    <property type="entry name" value="DNA/RNA_pol_sf"/>
</dbReference>
<comment type="caution">
    <text evidence="8">The sequence shown here is derived from an EMBL/GenBank/DDBJ whole genome shotgun (WGS) entry which is preliminary data.</text>
</comment>
<dbReference type="InterPro" id="IPR041373">
    <property type="entry name" value="RT_RNaseH"/>
</dbReference>
<keyword evidence="3" id="KW-0540">Nuclease</keyword>
<evidence type="ECO:0000256" key="4">
    <source>
        <dbReference type="ARBA" id="ARBA00022759"/>
    </source>
</evidence>
<keyword evidence="6" id="KW-0695">RNA-directed DNA polymerase</keyword>
<dbReference type="Pfam" id="PF17917">
    <property type="entry name" value="RT_RNaseH"/>
    <property type="match status" value="1"/>
</dbReference>
<keyword evidence="1" id="KW-0808">Transferase</keyword>
<evidence type="ECO:0000256" key="2">
    <source>
        <dbReference type="ARBA" id="ARBA00022695"/>
    </source>
</evidence>
<keyword evidence="4" id="KW-0255">Endonuclease</keyword>
<dbReference type="GO" id="GO:0016787">
    <property type="term" value="F:hydrolase activity"/>
    <property type="evidence" value="ECO:0007669"/>
    <property type="project" value="UniProtKB-KW"/>
</dbReference>
<dbReference type="PANTHER" id="PTHR37984:SF5">
    <property type="entry name" value="PROTEIN NYNRIN-LIKE"/>
    <property type="match status" value="1"/>
</dbReference>